<dbReference type="InterPro" id="IPR017938">
    <property type="entry name" value="Riboflavin_synthase-like_b-brl"/>
</dbReference>
<evidence type="ECO:0000259" key="1">
    <source>
        <dbReference type="PROSITE" id="PS51384"/>
    </source>
</evidence>
<dbReference type="AlphaFoldDB" id="A0A1F7J6A5"/>
<feature type="domain" description="FAD-binding FR-type" evidence="1">
    <location>
        <begin position="2"/>
        <end position="105"/>
    </location>
</feature>
<dbReference type="CDD" id="cd00322">
    <property type="entry name" value="FNR_like"/>
    <property type="match status" value="1"/>
</dbReference>
<dbReference type="SUPFAM" id="SSF52343">
    <property type="entry name" value="Ferredoxin reductase-like, C-terminal NADP-linked domain"/>
    <property type="match status" value="1"/>
</dbReference>
<accession>A0A1F7J6A5</accession>
<dbReference type="Pfam" id="PF00175">
    <property type="entry name" value="NAD_binding_1"/>
    <property type="match status" value="1"/>
</dbReference>
<gene>
    <name evidence="2" type="ORF">A3B50_05010</name>
</gene>
<dbReference type="EMBL" id="MGAQ01000005">
    <property type="protein sequence ID" value="OGK51126.1"/>
    <property type="molecule type" value="Genomic_DNA"/>
</dbReference>
<dbReference type="GO" id="GO:0016491">
    <property type="term" value="F:oxidoreductase activity"/>
    <property type="evidence" value="ECO:0007669"/>
    <property type="project" value="InterPro"/>
</dbReference>
<dbReference type="PROSITE" id="PS51384">
    <property type="entry name" value="FAD_FR"/>
    <property type="match status" value="1"/>
</dbReference>
<dbReference type="PANTHER" id="PTHR47354:SF5">
    <property type="entry name" value="PROTEIN RFBI"/>
    <property type="match status" value="1"/>
</dbReference>
<sequence>MLQTFHTRLTHKEKFTPDVYLFKFLCINPDIIRFEAGQYVILQVPQPGGEVKKKLYSIFSPPTEMKTFDLVVKLVQNGIGSTYLSSLQLGDEVIFDGPAGIFTLKEEGKHNGRDKVFIATGTGIAPARSMILEHLKKHPDERFILLWGVPKEEDVYFYDEWKKLHDENPNFNFIVFLSRAVAVSKPDHFMLGRVNKGIDELHTKFGKPTGGTYADLDVYIAGDRDIVESIKQYLLTLGADPLHVVTEKFV</sequence>
<dbReference type="InterPro" id="IPR001433">
    <property type="entry name" value="OxRdtase_FAD/NAD-bd"/>
</dbReference>
<protein>
    <recommendedName>
        <fullName evidence="1">FAD-binding FR-type domain-containing protein</fullName>
    </recommendedName>
</protein>
<dbReference type="InterPro" id="IPR039261">
    <property type="entry name" value="FNR_nucleotide-bd"/>
</dbReference>
<evidence type="ECO:0000313" key="3">
    <source>
        <dbReference type="Proteomes" id="UP000178558"/>
    </source>
</evidence>
<dbReference type="InterPro" id="IPR008333">
    <property type="entry name" value="Cbr1-like_FAD-bd_dom"/>
</dbReference>
<name>A0A1F7J6A5_9BACT</name>
<dbReference type="Proteomes" id="UP000178558">
    <property type="component" value="Unassembled WGS sequence"/>
</dbReference>
<dbReference type="SUPFAM" id="SSF63380">
    <property type="entry name" value="Riboflavin synthase domain-like"/>
    <property type="match status" value="1"/>
</dbReference>
<dbReference type="PANTHER" id="PTHR47354">
    <property type="entry name" value="NADH OXIDOREDUCTASE HCR"/>
    <property type="match status" value="1"/>
</dbReference>
<dbReference type="InterPro" id="IPR050415">
    <property type="entry name" value="MRET"/>
</dbReference>
<reference evidence="2 3" key="1">
    <citation type="journal article" date="2016" name="Nat. Commun.">
        <title>Thousands of microbial genomes shed light on interconnected biogeochemical processes in an aquifer system.</title>
        <authorList>
            <person name="Anantharaman K."/>
            <person name="Brown C.T."/>
            <person name="Hug L.A."/>
            <person name="Sharon I."/>
            <person name="Castelle C.J."/>
            <person name="Probst A.J."/>
            <person name="Thomas B.C."/>
            <person name="Singh A."/>
            <person name="Wilkins M.J."/>
            <person name="Karaoz U."/>
            <person name="Brodie E.L."/>
            <person name="Williams K.H."/>
            <person name="Hubbard S.S."/>
            <person name="Banfield J.F."/>
        </authorList>
    </citation>
    <scope>NUCLEOTIDE SEQUENCE [LARGE SCALE GENOMIC DNA]</scope>
</reference>
<organism evidence="2 3">
    <name type="scientific">Candidatus Roizmanbacteria bacterium RIFCSPLOWO2_01_FULL_40_42</name>
    <dbReference type="NCBI Taxonomy" id="1802066"/>
    <lineage>
        <taxon>Bacteria</taxon>
        <taxon>Candidatus Roizmaniibacteriota</taxon>
    </lineage>
</organism>
<evidence type="ECO:0000313" key="2">
    <source>
        <dbReference type="EMBL" id="OGK51126.1"/>
    </source>
</evidence>
<dbReference type="Gene3D" id="3.40.50.80">
    <property type="entry name" value="Nucleotide-binding domain of ferredoxin-NADP reductase (FNR) module"/>
    <property type="match status" value="1"/>
</dbReference>
<dbReference type="Gene3D" id="2.40.30.10">
    <property type="entry name" value="Translation factors"/>
    <property type="match status" value="1"/>
</dbReference>
<dbReference type="InterPro" id="IPR017927">
    <property type="entry name" value="FAD-bd_FR_type"/>
</dbReference>
<comment type="caution">
    <text evidence="2">The sequence shown here is derived from an EMBL/GenBank/DDBJ whole genome shotgun (WGS) entry which is preliminary data.</text>
</comment>
<dbReference type="Pfam" id="PF00970">
    <property type="entry name" value="FAD_binding_6"/>
    <property type="match status" value="1"/>
</dbReference>
<proteinExistence type="predicted"/>
<dbReference type="PRINTS" id="PR00410">
    <property type="entry name" value="PHEHYDRXLASE"/>
</dbReference>